<gene>
    <name evidence="1" type="ORF">GA838_05605</name>
</gene>
<dbReference type="EMBL" id="WERV01000003">
    <property type="protein sequence ID" value="MDV7715233.1"/>
    <property type="molecule type" value="Genomic_DNA"/>
</dbReference>
<reference evidence="1" key="1">
    <citation type="submission" date="2019-10" db="EMBL/GenBank/DDBJ databases">
        <title>Malate fermentation in French cider.</title>
        <authorList>
            <person name="Cousin F.J."/>
            <person name="Medina Fernandez S."/>
            <person name="Misery B."/>
            <person name="Laplace J.-M."/>
            <person name="Cretenet M."/>
        </authorList>
    </citation>
    <scope>NUCLEOTIDE SEQUENCE</scope>
    <source>
        <strain evidence="1">UCMA15129</strain>
    </source>
</reference>
<dbReference type="RefSeq" id="WP_186414289.1">
    <property type="nucleotide sequence ID" value="NZ_ULFV01000012.1"/>
</dbReference>
<dbReference type="AlphaFoldDB" id="A0A483BRU6"/>
<evidence type="ECO:0000313" key="2">
    <source>
        <dbReference type="Proteomes" id="UP001281024"/>
    </source>
</evidence>
<sequence length="132" mass="15700">MVESINRKIDLVVQATSYMGLGEYGEIMIGDEGFEFFSDRDPRKFIQIPWKEVDLVVASLIFKGKWIPRYAIQTKHNGMFKFSSKHPKEVLRTVRKYIDPDHIVRSLTFFQVMRRNFKWLFGRIGKILKIKR</sequence>
<dbReference type="InterPro" id="IPR010360">
    <property type="entry name" value="DUF956"/>
</dbReference>
<dbReference type="Proteomes" id="UP001281024">
    <property type="component" value="Unassembled WGS sequence"/>
</dbReference>
<dbReference type="PIRSF" id="PIRSF021265">
    <property type="entry name" value="DUF956"/>
    <property type="match status" value="1"/>
</dbReference>
<name>A0A483BRU6_OENOE</name>
<proteinExistence type="predicted"/>
<organism evidence="1 2">
    <name type="scientific">Oenococcus oeni</name>
    <name type="common">Leuconostoc oenos</name>
    <dbReference type="NCBI Taxonomy" id="1247"/>
    <lineage>
        <taxon>Bacteria</taxon>
        <taxon>Bacillati</taxon>
        <taxon>Bacillota</taxon>
        <taxon>Bacilli</taxon>
        <taxon>Lactobacillales</taxon>
        <taxon>Lactobacillaceae</taxon>
        <taxon>Oenococcus</taxon>
    </lineage>
</organism>
<dbReference type="Pfam" id="PF06115">
    <property type="entry name" value="DUF956"/>
    <property type="match status" value="1"/>
</dbReference>
<evidence type="ECO:0000313" key="1">
    <source>
        <dbReference type="EMBL" id="MDV7715233.1"/>
    </source>
</evidence>
<accession>A0A483BRU6</accession>
<protein>
    <submittedName>
        <fullName evidence="1">DUF956 family protein</fullName>
    </submittedName>
</protein>
<comment type="caution">
    <text evidence="1">The sequence shown here is derived from an EMBL/GenBank/DDBJ whole genome shotgun (WGS) entry which is preliminary data.</text>
</comment>